<dbReference type="KEGG" id="vg:19527381"/>
<proteinExistence type="predicted"/>
<accession>X4Y7J1</accession>
<evidence type="ECO:0000313" key="2">
    <source>
        <dbReference type="Proteomes" id="UP000019791"/>
    </source>
</evidence>
<gene>
    <name evidence="1" type="ORF">P078_0013</name>
</gene>
<reference evidence="1 2" key="1">
    <citation type="submission" date="2014-02" db="EMBL/GenBank/DDBJ databases">
        <title>Complete genome sequences of four novel Lactococcus lactis phages distantly related to the rare 1706 phage species.</title>
        <authorList>
            <person name="Kot W."/>
            <person name="Neve H."/>
            <person name="Vogensen F.K."/>
            <person name="Heller K.J."/>
            <person name="Hansen L.H."/>
        </authorList>
    </citation>
    <scope>NUCLEOTIDE SEQUENCE [LARGE SCALE GENOMIC DNA]</scope>
</reference>
<dbReference type="Proteomes" id="UP000019791">
    <property type="component" value="Segment"/>
</dbReference>
<dbReference type="EMBL" id="KJ489010">
    <property type="protein sequence ID" value="AHV82976.1"/>
    <property type="molecule type" value="Genomic_DNA"/>
</dbReference>
<name>X4Y7J1_9CAUD</name>
<dbReference type="OrthoDB" id="15699at10239"/>
<keyword evidence="2" id="KW-1185">Reference proteome</keyword>
<dbReference type="RefSeq" id="YP_009036838.1">
    <property type="nucleotide sequence ID" value="NC_024215.1"/>
</dbReference>
<dbReference type="GeneID" id="19527381"/>
<protein>
    <submittedName>
        <fullName evidence="1">Uncharacterized protein</fullName>
    </submittedName>
</protein>
<evidence type="ECO:0000313" key="1">
    <source>
        <dbReference type="EMBL" id="AHV82976.1"/>
    </source>
</evidence>
<sequence length="104" mass="12428">MSEPKRYELNAKLEECCPRVYFNPPEGTQLVFPCIVYNRRYGDHKYADNKVILSHIAYQVTVMYKSSDTDITDKILDKFTMVRLENDFIEKGLNHTVFLLYYRY</sequence>
<organism evidence="1 2">
    <name type="scientific">Lactococcus phage P078</name>
    <dbReference type="NCBI Taxonomy" id="1476886"/>
    <lineage>
        <taxon>Viruses</taxon>
        <taxon>Duplodnaviria</taxon>
        <taxon>Heunggongvirae</taxon>
        <taxon>Uroviricota</taxon>
        <taxon>Caudoviricetes</taxon>
        <taxon>Nevevirus</taxon>
        <taxon>Nevevirus P078</taxon>
    </lineage>
</organism>